<feature type="transmembrane region" description="Helical" evidence="2">
    <location>
        <begin position="123"/>
        <end position="145"/>
    </location>
</feature>
<dbReference type="SMART" id="SM00267">
    <property type="entry name" value="GGDEF"/>
    <property type="match status" value="1"/>
</dbReference>
<feature type="domain" description="GGDEF" evidence="3">
    <location>
        <begin position="270"/>
        <end position="399"/>
    </location>
</feature>
<comment type="caution">
    <text evidence="4">The sequence shown here is derived from an EMBL/GenBank/DDBJ whole genome shotgun (WGS) entry which is preliminary data.</text>
</comment>
<dbReference type="InterPro" id="IPR043128">
    <property type="entry name" value="Rev_trsase/Diguanyl_cyclase"/>
</dbReference>
<keyword evidence="2" id="KW-1133">Transmembrane helix</keyword>
<accession>A0A918C2P0</accession>
<reference evidence="4" key="1">
    <citation type="journal article" date="2014" name="Int. J. Syst. Evol. Microbiol.">
        <title>Complete genome sequence of Corynebacterium casei LMG S-19264T (=DSM 44701T), isolated from a smear-ripened cheese.</title>
        <authorList>
            <consortium name="US DOE Joint Genome Institute (JGI-PGF)"/>
            <person name="Walter F."/>
            <person name="Albersmeier A."/>
            <person name="Kalinowski J."/>
            <person name="Ruckert C."/>
        </authorList>
    </citation>
    <scope>NUCLEOTIDE SEQUENCE</scope>
    <source>
        <strain evidence="4">JCM 31311</strain>
    </source>
</reference>
<sequence>MPSSVLFQAAHRASGIVTHKITVASKIRGVIIERKSSRSPFVEPPGPDDTPSIQDVSVAYAWTSVKRTTFLMVGPLGILACGLALLAQWHSMDGLDRYALPGLSAVLLLLTLLLAVRRIKVAFATLTSFLATTAYFLLALNHQFAWFVPKYQMLSENTYWFSVLYATAFIAFRTRHAFRICAVIFGLACVICGYHLLHLRTERLLNDRMLASTLQFLFSSAVLVLAQYAVGRLRHQLDQVKVAAYLDVLTGLPNRRYAQQLLERSMAQHRPFALVMLDLDHFKAVNDTFGHQAGDLVLRETSRIISRHLSGSQQMVRWGGEEFVLILPGLKKHEGKALAETARADLNAHVFDEVGRISASFGVAEYLAGERLDTLMARADAALYAAKRQGRNGVRVAMDDGRLTRMDLVPPETTPADGPVSAVIPPPDTPPDQQRSR</sequence>
<dbReference type="FunFam" id="3.30.70.270:FF:000001">
    <property type="entry name" value="Diguanylate cyclase domain protein"/>
    <property type="match status" value="1"/>
</dbReference>
<reference evidence="4" key="2">
    <citation type="submission" date="2020-09" db="EMBL/GenBank/DDBJ databases">
        <authorList>
            <person name="Sun Q."/>
            <person name="Ohkuma M."/>
        </authorList>
    </citation>
    <scope>NUCLEOTIDE SEQUENCE</scope>
    <source>
        <strain evidence="4">JCM 31311</strain>
    </source>
</reference>
<name>A0A918C2P0_9DEIO</name>
<dbReference type="NCBIfam" id="TIGR00254">
    <property type="entry name" value="GGDEF"/>
    <property type="match status" value="1"/>
</dbReference>
<dbReference type="Proteomes" id="UP000603865">
    <property type="component" value="Unassembled WGS sequence"/>
</dbReference>
<feature type="transmembrane region" description="Helical" evidence="2">
    <location>
        <begin position="98"/>
        <end position="116"/>
    </location>
</feature>
<evidence type="ECO:0000313" key="4">
    <source>
        <dbReference type="EMBL" id="GGR01684.1"/>
    </source>
</evidence>
<dbReference type="CDD" id="cd01949">
    <property type="entry name" value="GGDEF"/>
    <property type="match status" value="1"/>
</dbReference>
<dbReference type="PANTHER" id="PTHR45138:SF9">
    <property type="entry name" value="DIGUANYLATE CYCLASE DGCM-RELATED"/>
    <property type="match status" value="1"/>
</dbReference>
<dbReference type="GO" id="GO:0052621">
    <property type="term" value="F:diguanylate cyclase activity"/>
    <property type="evidence" value="ECO:0007669"/>
    <property type="project" value="TreeGrafter"/>
</dbReference>
<feature type="transmembrane region" description="Helical" evidence="2">
    <location>
        <begin position="180"/>
        <end position="197"/>
    </location>
</feature>
<evidence type="ECO:0000256" key="2">
    <source>
        <dbReference type="SAM" id="Phobius"/>
    </source>
</evidence>
<keyword evidence="2" id="KW-0812">Transmembrane</keyword>
<evidence type="ECO:0000259" key="3">
    <source>
        <dbReference type="PROSITE" id="PS50887"/>
    </source>
</evidence>
<dbReference type="InterPro" id="IPR000160">
    <property type="entry name" value="GGDEF_dom"/>
</dbReference>
<evidence type="ECO:0000313" key="5">
    <source>
        <dbReference type="Proteomes" id="UP000603865"/>
    </source>
</evidence>
<organism evidence="4 5">
    <name type="scientific">Deinococcus ruber</name>
    <dbReference type="NCBI Taxonomy" id="1848197"/>
    <lineage>
        <taxon>Bacteria</taxon>
        <taxon>Thermotogati</taxon>
        <taxon>Deinococcota</taxon>
        <taxon>Deinococci</taxon>
        <taxon>Deinococcales</taxon>
        <taxon>Deinococcaceae</taxon>
        <taxon>Deinococcus</taxon>
    </lineage>
</organism>
<keyword evidence="5" id="KW-1185">Reference proteome</keyword>
<proteinExistence type="predicted"/>
<dbReference type="EMBL" id="BMQL01000005">
    <property type="protein sequence ID" value="GGR01684.1"/>
    <property type="molecule type" value="Genomic_DNA"/>
</dbReference>
<dbReference type="Pfam" id="PF00990">
    <property type="entry name" value="GGDEF"/>
    <property type="match status" value="1"/>
</dbReference>
<dbReference type="AlphaFoldDB" id="A0A918C2P0"/>
<protein>
    <recommendedName>
        <fullName evidence="3">GGDEF domain-containing protein</fullName>
    </recommendedName>
</protein>
<feature type="transmembrane region" description="Helical" evidence="2">
    <location>
        <begin position="157"/>
        <end position="173"/>
    </location>
</feature>
<dbReference type="PROSITE" id="PS50887">
    <property type="entry name" value="GGDEF"/>
    <property type="match status" value="1"/>
</dbReference>
<dbReference type="InterPro" id="IPR029787">
    <property type="entry name" value="Nucleotide_cyclase"/>
</dbReference>
<keyword evidence="2" id="KW-0472">Membrane</keyword>
<feature type="transmembrane region" description="Helical" evidence="2">
    <location>
        <begin position="209"/>
        <end position="230"/>
    </location>
</feature>
<feature type="region of interest" description="Disordered" evidence="1">
    <location>
        <begin position="406"/>
        <end position="437"/>
    </location>
</feature>
<evidence type="ECO:0000256" key="1">
    <source>
        <dbReference type="SAM" id="MobiDB-lite"/>
    </source>
</evidence>
<dbReference type="PANTHER" id="PTHR45138">
    <property type="entry name" value="REGULATORY COMPONENTS OF SENSORY TRANSDUCTION SYSTEM"/>
    <property type="match status" value="1"/>
</dbReference>
<feature type="transmembrane region" description="Helical" evidence="2">
    <location>
        <begin position="70"/>
        <end position="92"/>
    </location>
</feature>
<dbReference type="SUPFAM" id="SSF55073">
    <property type="entry name" value="Nucleotide cyclase"/>
    <property type="match status" value="1"/>
</dbReference>
<dbReference type="Gene3D" id="3.30.70.270">
    <property type="match status" value="1"/>
</dbReference>
<gene>
    <name evidence="4" type="ORF">GCM10008957_13120</name>
</gene>
<dbReference type="InterPro" id="IPR050469">
    <property type="entry name" value="Diguanylate_Cyclase"/>
</dbReference>